<feature type="transmembrane region" description="Helical" evidence="14">
    <location>
        <begin position="6"/>
        <end position="28"/>
    </location>
</feature>
<evidence type="ECO:0000256" key="2">
    <source>
        <dbReference type="ARBA" id="ARBA00004167"/>
    </source>
</evidence>
<evidence type="ECO:0000256" key="11">
    <source>
        <dbReference type="ARBA" id="ARBA00023136"/>
    </source>
</evidence>
<keyword evidence="10 13" id="KW-0503">Monooxygenase</keyword>
<dbReference type="CDD" id="cd11075">
    <property type="entry name" value="CYP77_89"/>
    <property type="match status" value="1"/>
</dbReference>
<protein>
    <recommendedName>
        <fullName evidence="17">Cytochrome P450</fullName>
    </recommendedName>
</protein>
<dbReference type="InterPro" id="IPR002401">
    <property type="entry name" value="Cyt_P450_E_grp-I"/>
</dbReference>
<comment type="similarity">
    <text evidence="3 13">Belongs to the cytochrome P450 family.</text>
</comment>
<evidence type="ECO:0000256" key="13">
    <source>
        <dbReference type="RuleBase" id="RU000461"/>
    </source>
</evidence>
<dbReference type="PANTHER" id="PTHR24298:SF800">
    <property type="entry name" value="CYTOCHROME P450 89A2-RELATED"/>
    <property type="match status" value="1"/>
</dbReference>
<dbReference type="InterPro" id="IPR017972">
    <property type="entry name" value="Cyt_P450_CS"/>
</dbReference>
<keyword evidence="11 14" id="KW-0472">Membrane</keyword>
<evidence type="ECO:0000256" key="9">
    <source>
        <dbReference type="ARBA" id="ARBA00023004"/>
    </source>
</evidence>
<keyword evidence="5 14" id="KW-0812">Transmembrane</keyword>
<evidence type="ECO:0000256" key="10">
    <source>
        <dbReference type="ARBA" id="ARBA00023033"/>
    </source>
</evidence>
<evidence type="ECO:0000256" key="3">
    <source>
        <dbReference type="ARBA" id="ARBA00010617"/>
    </source>
</evidence>
<evidence type="ECO:0000256" key="12">
    <source>
        <dbReference type="PIRSR" id="PIRSR602401-1"/>
    </source>
</evidence>
<dbReference type="GO" id="GO:0004497">
    <property type="term" value="F:monooxygenase activity"/>
    <property type="evidence" value="ECO:0007669"/>
    <property type="project" value="UniProtKB-KW"/>
</dbReference>
<comment type="cofactor">
    <cofactor evidence="1 12">
        <name>heme</name>
        <dbReference type="ChEBI" id="CHEBI:30413"/>
    </cofactor>
</comment>
<dbReference type="InterPro" id="IPR036396">
    <property type="entry name" value="Cyt_P450_sf"/>
</dbReference>
<dbReference type="SUPFAM" id="SSF48264">
    <property type="entry name" value="Cytochrome P450"/>
    <property type="match status" value="1"/>
</dbReference>
<keyword evidence="7 14" id="KW-1133">Transmembrane helix</keyword>
<keyword evidence="16" id="KW-1185">Reference proteome</keyword>
<reference evidence="15 16" key="1">
    <citation type="submission" date="2024-12" db="EMBL/GenBank/DDBJ databases">
        <title>The unique morphological basis and parallel evolutionary history of personate flowers in Penstemon.</title>
        <authorList>
            <person name="Depatie T.H."/>
            <person name="Wessinger C.A."/>
        </authorList>
    </citation>
    <scope>NUCLEOTIDE SEQUENCE [LARGE SCALE GENOMIC DNA]</scope>
    <source>
        <strain evidence="15">WTNN_2</strain>
        <tissue evidence="15">Leaf</tissue>
    </source>
</reference>
<dbReference type="InterPro" id="IPR001128">
    <property type="entry name" value="Cyt_P450"/>
</dbReference>
<dbReference type="EMBL" id="JBJXBP010000008">
    <property type="protein sequence ID" value="KAL3812550.1"/>
    <property type="molecule type" value="Genomic_DNA"/>
</dbReference>
<evidence type="ECO:0000256" key="8">
    <source>
        <dbReference type="ARBA" id="ARBA00023002"/>
    </source>
</evidence>
<proteinExistence type="inferred from homology"/>
<dbReference type="AlphaFoldDB" id="A0ABD3RUA2"/>
<evidence type="ECO:0000256" key="6">
    <source>
        <dbReference type="ARBA" id="ARBA00022723"/>
    </source>
</evidence>
<evidence type="ECO:0000313" key="16">
    <source>
        <dbReference type="Proteomes" id="UP001634393"/>
    </source>
</evidence>
<dbReference type="PRINTS" id="PR00385">
    <property type="entry name" value="P450"/>
</dbReference>
<dbReference type="PRINTS" id="PR00463">
    <property type="entry name" value="EP450I"/>
</dbReference>
<name>A0ABD3RUA2_9LAMI</name>
<keyword evidence="8 13" id="KW-0560">Oxidoreductase</keyword>
<evidence type="ECO:0000256" key="7">
    <source>
        <dbReference type="ARBA" id="ARBA00022989"/>
    </source>
</evidence>
<evidence type="ECO:0000256" key="5">
    <source>
        <dbReference type="ARBA" id="ARBA00022692"/>
    </source>
</evidence>
<keyword evidence="9 12" id="KW-0408">Iron</keyword>
<evidence type="ECO:0000256" key="4">
    <source>
        <dbReference type="ARBA" id="ARBA00022617"/>
    </source>
</evidence>
<dbReference type="GO" id="GO:0046872">
    <property type="term" value="F:metal ion binding"/>
    <property type="evidence" value="ECO:0007669"/>
    <property type="project" value="UniProtKB-KW"/>
</dbReference>
<accession>A0ABD3RUA2</accession>
<sequence>METWFIIIVSLCISSLLKSILNILFYNYKSSINNSLKKKLPPGPSRILLICNLLWQIRHGKPITDLGSILRRLKLRYGPLITLKSGRIPLIFVSGHSLSLDALVKKGSLFCDRPPPPINERTIFNTTGRIITSAPYGPTWRSLRRNLTVEILHPTRVRTYSDARSRVVTLLIRRLLNREKEVLKVIDHFNYAMYSLSSLMCFGHDLNDNQIEKVEAVQRRSFSGFSPFSPLVFWPRLGKILFRGRWKALMQLRKDQEDVFVPLIKTNRERINVNNNDEIKVVSYVETLLNLQIREGNNISKLDEGEIVNLCSEFLNAGTDTSSTALQWIMANLVKYPHIQTKLYEEIFQILGQTPPLTSSSTLLETVNENELQKMTYLKAIILEGLRRHPPSHFLLPHKVTRDVELEGYVIPKNARVLFMVNEIGWDPEVWEDPMEFKPERFLGIKDFDVTGKREIKMMPFGAGRRMCPAYEMALFQLEYFVANLIWYFEWRAIEGDSIDLSEKLDFTTVMKNPLLARISLRRTST</sequence>
<comment type="subcellular location">
    <subcellularLocation>
        <location evidence="2">Membrane</location>
        <topology evidence="2">Single-pass membrane protein</topology>
    </subcellularLocation>
</comment>
<dbReference type="Proteomes" id="UP001634393">
    <property type="component" value="Unassembled WGS sequence"/>
</dbReference>
<dbReference type="Gene3D" id="1.10.630.10">
    <property type="entry name" value="Cytochrome P450"/>
    <property type="match status" value="1"/>
</dbReference>
<dbReference type="GO" id="GO:0016020">
    <property type="term" value="C:membrane"/>
    <property type="evidence" value="ECO:0007669"/>
    <property type="project" value="UniProtKB-SubCell"/>
</dbReference>
<evidence type="ECO:0000256" key="1">
    <source>
        <dbReference type="ARBA" id="ARBA00001971"/>
    </source>
</evidence>
<evidence type="ECO:0000256" key="14">
    <source>
        <dbReference type="SAM" id="Phobius"/>
    </source>
</evidence>
<keyword evidence="6 12" id="KW-0479">Metal-binding</keyword>
<evidence type="ECO:0000313" key="15">
    <source>
        <dbReference type="EMBL" id="KAL3812550.1"/>
    </source>
</evidence>
<comment type="caution">
    <text evidence="15">The sequence shown here is derived from an EMBL/GenBank/DDBJ whole genome shotgun (WGS) entry which is preliminary data.</text>
</comment>
<evidence type="ECO:0008006" key="17">
    <source>
        <dbReference type="Google" id="ProtNLM"/>
    </source>
</evidence>
<organism evidence="15 16">
    <name type="scientific">Penstemon smallii</name>
    <dbReference type="NCBI Taxonomy" id="265156"/>
    <lineage>
        <taxon>Eukaryota</taxon>
        <taxon>Viridiplantae</taxon>
        <taxon>Streptophyta</taxon>
        <taxon>Embryophyta</taxon>
        <taxon>Tracheophyta</taxon>
        <taxon>Spermatophyta</taxon>
        <taxon>Magnoliopsida</taxon>
        <taxon>eudicotyledons</taxon>
        <taxon>Gunneridae</taxon>
        <taxon>Pentapetalae</taxon>
        <taxon>asterids</taxon>
        <taxon>lamiids</taxon>
        <taxon>Lamiales</taxon>
        <taxon>Plantaginaceae</taxon>
        <taxon>Cheloneae</taxon>
        <taxon>Penstemon</taxon>
    </lineage>
</organism>
<keyword evidence="4 12" id="KW-0349">Heme</keyword>
<dbReference type="PROSITE" id="PS00086">
    <property type="entry name" value="CYTOCHROME_P450"/>
    <property type="match status" value="1"/>
</dbReference>
<gene>
    <name evidence="15" type="ORF">ACJIZ3_013818</name>
</gene>
<dbReference type="Pfam" id="PF00067">
    <property type="entry name" value="p450"/>
    <property type="match status" value="1"/>
</dbReference>
<dbReference type="PANTHER" id="PTHR24298">
    <property type="entry name" value="FLAVONOID 3'-MONOOXYGENASE-RELATED"/>
    <property type="match status" value="1"/>
</dbReference>
<dbReference type="FunFam" id="1.10.630.10:FF:000012">
    <property type="entry name" value="Cytochrome P450 family protein"/>
    <property type="match status" value="1"/>
</dbReference>
<dbReference type="InterPro" id="IPR051103">
    <property type="entry name" value="Plant_metabolite_P450s"/>
</dbReference>
<feature type="binding site" description="axial binding residue" evidence="12">
    <location>
        <position position="468"/>
    </location>
    <ligand>
        <name>heme</name>
        <dbReference type="ChEBI" id="CHEBI:30413"/>
    </ligand>
    <ligandPart>
        <name>Fe</name>
        <dbReference type="ChEBI" id="CHEBI:18248"/>
    </ligandPart>
</feature>